<dbReference type="InterPro" id="IPR038883">
    <property type="entry name" value="AN11006-like"/>
</dbReference>
<dbReference type="OrthoDB" id="5413827at2759"/>
<dbReference type="OMA" id="GEDEICW"/>
<dbReference type="GeneID" id="71991450"/>
<proteinExistence type="predicted"/>
<dbReference type="RefSeq" id="XP_047764878.1">
    <property type="nucleotide sequence ID" value="XM_047910720.1"/>
</dbReference>
<reference evidence="1" key="2">
    <citation type="journal article" date="2022" name="Microb. Genom.">
        <title>A chromosome-scale genome assembly of the tomato pathogen Cladosporium fulvum reveals a compartmentalized genome architecture and the presence of a dispensable chromosome.</title>
        <authorList>
            <person name="Zaccaron A.Z."/>
            <person name="Chen L.H."/>
            <person name="Samaras A."/>
            <person name="Stergiopoulos I."/>
        </authorList>
    </citation>
    <scope>NUCLEOTIDE SEQUENCE</scope>
    <source>
        <strain evidence="1">Race5_Kim</strain>
    </source>
</reference>
<dbReference type="PANTHER" id="PTHR42085">
    <property type="entry name" value="F-BOX DOMAIN-CONTAINING PROTEIN"/>
    <property type="match status" value="1"/>
</dbReference>
<dbReference type="AlphaFoldDB" id="A0A9Q8PDP3"/>
<name>A0A9Q8PDP3_PASFU</name>
<keyword evidence="2" id="KW-1185">Reference proteome</keyword>
<sequence length="170" mass="19472">MGLLDLPPKLRNPIYQLVLVDEDNDHSFHDPDQPPKDPSLLFTNRQIRSEASGIFWNSNTYCFEDSTKTVLWLQRQPAHKVAALGSVLSSNPIRARIWSWEFVQAKQNLLDLFTSLWRKGSRKDVVKLPMLLKEEGKDEKDLIWVSLADIDGYKKVPGGCVVCKAIEEEH</sequence>
<evidence type="ECO:0000313" key="1">
    <source>
        <dbReference type="EMBL" id="UJO20512.1"/>
    </source>
</evidence>
<dbReference type="Proteomes" id="UP000756132">
    <property type="component" value="Chromosome 8"/>
</dbReference>
<dbReference type="KEGG" id="ffu:CLAFUR5_11572"/>
<evidence type="ECO:0000313" key="2">
    <source>
        <dbReference type="Proteomes" id="UP000756132"/>
    </source>
</evidence>
<gene>
    <name evidence="1" type="ORF">CLAFUR5_11572</name>
</gene>
<reference evidence="1" key="1">
    <citation type="submission" date="2021-12" db="EMBL/GenBank/DDBJ databases">
        <authorList>
            <person name="Zaccaron A."/>
            <person name="Stergiopoulos I."/>
        </authorList>
    </citation>
    <scope>NUCLEOTIDE SEQUENCE</scope>
    <source>
        <strain evidence="1">Race5_Kim</strain>
    </source>
</reference>
<protein>
    <submittedName>
        <fullName evidence="1">Uncharacterized protein</fullName>
    </submittedName>
</protein>
<organism evidence="1 2">
    <name type="scientific">Passalora fulva</name>
    <name type="common">Tomato leaf mold</name>
    <name type="synonym">Cladosporium fulvum</name>
    <dbReference type="NCBI Taxonomy" id="5499"/>
    <lineage>
        <taxon>Eukaryota</taxon>
        <taxon>Fungi</taxon>
        <taxon>Dikarya</taxon>
        <taxon>Ascomycota</taxon>
        <taxon>Pezizomycotina</taxon>
        <taxon>Dothideomycetes</taxon>
        <taxon>Dothideomycetidae</taxon>
        <taxon>Mycosphaerellales</taxon>
        <taxon>Mycosphaerellaceae</taxon>
        <taxon>Fulvia</taxon>
    </lineage>
</organism>
<accession>A0A9Q8PDP3</accession>
<dbReference type="PANTHER" id="PTHR42085:SF4">
    <property type="entry name" value="F-BOX DOMAIN-CONTAINING PROTEIN"/>
    <property type="match status" value="1"/>
</dbReference>
<dbReference type="EMBL" id="CP090170">
    <property type="protein sequence ID" value="UJO20512.1"/>
    <property type="molecule type" value="Genomic_DNA"/>
</dbReference>